<dbReference type="CDD" id="cd01400">
    <property type="entry name" value="6PGL"/>
    <property type="match status" value="1"/>
</dbReference>
<accession>A0A2R8AJZ2</accession>
<protein>
    <recommendedName>
        <fullName evidence="6 7">6-phosphogluconolactonase</fullName>
        <shortName evidence="7">6PGL</shortName>
        <ecNumber evidence="5 7">3.1.1.31</ecNumber>
    </recommendedName>
</protein>
<dbReference type="Gene3D" id="3.40.50.1360">
    <property type="match status" value="1"/>
</dbReference>
<dbReference type="InterPro" id="IPR005900">
    <property type="entry name" value="6-phosphogluconolactonase_DevB"/>
</dbReference>
<dbReference type="RefSeq" id="WP_108856219.1">
    <property type="nucleotide sequence ID" value="NZ_OMOI01000001.1"/>
</dbReference>
<dbReference type="Pfam" id="PF01182">
    <property type="entry name" value="Glucosamine_iso"/>
    <property type="match status" value="1"/>
</dbReference>
<dbReference type="PANTHER" id="PTHR11054">
    <property type="entry name" value="6-PHOSPHOGLUCONOLACTONASE"/>
    <property type="match status" value="1"/>
</dbReference>
<dbReference type="AlphaFoldDB" id="A0A2R8AJZ2"/>
<organism evidence="9 10">
    <name type="scientific">Aliiroseovarius pelagivivens</name>
    <dbReference type="NCBI Taxonomy" id="1639690"/>
    <lineage>
        <taxon>Bacteria</taxon>
        <taxon>Pseudomonadati</taxon>
        <taxon>Pseudomonadota</taxon>
        <taxon>Alphaproteobacteria</taxon>
        <taxon>Rhodobacterales</taxon>
        <taxon>Paracoccaceae</taxon>
        <taxon>Aliiroseovarius</taxon>
    </lineage>
</organism>
<dbReference type="NCBIfam" id="TIGR01198">
    <property type="entry name" value="pgl"/>
    <property type="match status" value="1"/>
</dbReference>
<evidence type="ECO:0000313" key="10">
    <source>
        <dbReference type="Proteomes" id="UP000244911"/>
    </source>
</evidence>
<evidence type="ECO:0000256" key="3">
    <source>
        <dbReference type="ARBA" id="ARBA00004961"/>
    </source>
</evidence>
<evidence type="ECO:0000256" key="4">
    <source>
        <dbReference type="ARBA" id="ARBA00010662"/>
    </source>
</evidence>
<dbReference type="Proteomes" id="UP000244911">
    <property type="component" value="Unassembled WGS sequence"/>
</dbReference>
<dbReference type="InterPro" id="IPR006148">
    <property type="entry name" value="Glc/Gal-6P_isomerase"/>
</dbReference>
<dbReference type="GO" id="GO:0017057">
    <property type="term" value="F:6-phosphogluconolactonase activity"/>
    <property type="evidence" value="ECO:0007669"/>
    <property type="project" value="UniProtKB-UniRule"/>
</dbReference>
<dbReference type="GO" id="GO:0005975">
    <property type="term" value="P:carbohydrate metabolic process"/>
    <property type="evidence" value="ECO:0007669"/>
    <property type="project" value="UniProtKB-UniRule"/>
</dbReference>
<reference evidence="9 10" key="1">
    <citation type="submission" date="2018-03" db="EMBL/GenBank/DDBJ databases">
        <authorList>
            <person name="Keele B.F."/>
        </authorList>
    </citation>
    <scope>NUCLEOTIDE SEQUENCE [LARGE SCALE GENOMIC DNA]</scope>
    <source>
        <strain evidence="9 10">CECT 8811</strain>
    </source>
</reference>
<comment type="function">
    <text evidence="2 7">Hydrolysis of 6-phosphogluconolactone to 6-phosphogluconate.</text>
</comment>
<dbReference type="SUPFAM" id="SSF100950">
    <property type="entry name" value="NagB/RpiA/CoA transferase-like"/>
    <property type="match status" value="1"/>
</dbReference>
<keyword evidence="10" id="KW-1185">Reference proteome</keyword>
<proteinExistence type="inferred from homology"/>
<dbReference type="GO" id="GO:0006098">
    <property type="term" value="P:pentose-phosphate shunt"/>
    <property type="evidence" value="ECO:0007669"/>
    <property type="project" value="UniProtKB-UniPathway"/>
</dbReference>
<evidence type="ECO:0000256" key="2">
    <source>
        <dbReference type="ARBA" id="ARBA00002681"/>
    </source>
</evidence>
<comment type="similarity">
    <text evidence="4 7">Belongs to the glucosamine/galactosamine-6-phosphate isomerase family. 6-phosphogluconolactonase subfamily.</text>
</comment>
<evidence type="ECO:0000256" key="5">
    <source>
        <dbReference type="ARBA" id="ARBA00013198"/>
    </source>
</evidence>
<dbReference type="PANTHER" id="PTHR11054:SF0">
    <property type="entry name" value="6-PHOSPHOGLUCONOLACTONASE"/>
    <property type="match status" value="1"/>
</dbReference>
<dbReference type="EMBL" id="OMOI01000001">
    <property type="protein sequence ID" value="SPF76194.1"/>
    <property type="molecule type" value="Genomic_DNA"/>
</dbReference>
<dbReference type="OrthoDB" id="9810967at2"/>
<evidence type="ECO:0000259" key="8">
    <source>
        <dbReference type="Pfam" id="PF01182"/>
    </source>
</evidence>
<evidence type="ECO:0000256" key="6">
    <source>
        <dbReference type="ARBA" id="ARBA00020337"/>
    </source>
</evidence>
<dbReference type="InterPro" id="IPR037171">
    <property type="entry name" value="NagB/RpiA_transferase-like"/>
</dbReference>
<dbReference type="EC" id="3.1.1.31" evidence="5 7"/>
<dbReference type="UniPathway" id="UPA00115">
    <property type="reaction ID" value="UER00409"/>
</dbReference>
<sequence>MNLIEYADRDMMMLDLADVLASELSSMLDHEERASLAVPGGTTPGPVFDALSAVDLDWARVDVLLTDERWVPEDSPRSNTALLRSRLLVGHAAKANLVPLYADSPRPEDALPELSRGIDAITPISVVLLGMGEDMHTASLFPGADHLDEALSRHAPALLPMRAPGADEPRVTLTAPILNGAMSKHLLILGDAKRDALNKAMAEKHARLAPVKAVMSDMTVHWAE</sequence>
<feature type="domain" description="Glucosamine/galactosamine-6-phosphate isomerase" evidence="8">
    <location>
        <begin position="8"/>
        <end position="222"/>
    </location>
</feature>
<dbReference type="InterPro" id="IPR039104">
    <property type="entry name" value="6PGL"/>
</dbReference>
<keyword evidence="7 9" id="KW-0378">Hydrolase</keyword>
<comment type="pathway">
    <text evidence="3 7">Carbohydrate degradation; pentose phosphate pathway; D-ribulose 5-phosphate from D-glucose 6-phosphate (oxidative stage): step 2/3.</text>
</comment>
<evidence type="ECO:0000256" key="1">
    <source>
        <dbReference type="ARBA" id="ARBA00000832"/>
    </source>
</evidence>
<comment type="catalytic activity">
    <reaction evidence="1 7">
        <text>6-phospho-D-glucono-1,5-lactone + H2O = 6-phospho-D-gluconate + H(+)</text>
        <dbReference type="Rhea" id="RHEA:12556"/>
        <dbReference type="ChEBI" id="CHEBI:15377"/>
        <dbReference type="ChEBI" id="CHEBI:15378"/>
        <dbReference type="ChEBI" id="CHEBI:57955"/>
        <dbReference type="ChEBI" id="CHEBI:58759"/>
        <dbReference type="EC" id="3.1.1.31"/>
    </reaction>
</comment>
<evidence type="ECO:0000313" key="9">
    <source>
        <dbReference type="EMBL" id="SPF76194.1"/>
    </source>
</evidence>
<name>A0A2R8AJZ2_9RHOB</name>
<evidence type="ECO:0000256" key="7">
    <source>
        <dbReference type="RuleBase" id="RU365095"/>
    </source>
</evidence>
<gene>
    <name evidence="7 9" type="primary">pgl</name>
    <name evidence="9" type="ORF">ALP8811_01195</name>
</gene>